<name>A0A8H4XKQ8_9HYPO</name>
<feature type="chain" id="PRO_5034883945" description="Clock-controlled pheromone ccg-4" evidence="1">
    <location>
        <begin position="18"/>
        <end position="321"/>
    </location>
</feature>
<feature type="signal peptide" evidence="1">
    <location>
        <begin position="1"/>
        <end position="17"/>
    </location>
</feature>
<evidence type="ECO:0000256" key="1">
    <source>
        <dbReference type="SAM" id="SignalP"/>
    </source>
</evidence>
<protein>
    <recommendedName>
        <fullName evidence="4">Clock-controlled pheromone ccg-4</fullName>
    </recommendedName>
</protein>
<dbReference type="EMBL" id="JABEYC010000403">
    <property type="protein sequence ID" value="KAF4977996.1"/>
    <property type="molecule type" value="Genomic_DNA"/>
</dbReference>
<dbReference type="OrthoDB" id="3641074at2759"/>
<reference evidence="2" key="2">
    <citation type="submission" date="2020-05" db="EMBL/GenBank/DDBJ databases">
        <authorList>
            <person name="Kim H.-S."/>
            <person name="Proctor R.H."/>
            <person name="Brown D.W."/>
        </authorList>
    </citation>
    <scope>NUCLEOTIDE SEQUENCE</scope>
    <source>
        <strain evidence="2">NRRL 22465</strain>
    </source>
</reference>
<reference evidence="2" key="1">
    <citation type="journal article" date="2020" name="BMC Genomics">
        <title>Correction to: Identification and distribution of gene clusters required for synthesis of sphingolipid metabolism inhibitors in diverse species of the filamentous fungus Fusarium.</title>
        <authorList>
            <person name="Kim H.S."/>
            <person name="Lohmar J.M."/>
            <person name="Busman M."/>
            <person name="Brown D.W."/>
            <person name="Naumann T.A."/>
            <person name="Divon H.H."/>
            <person name="Lysoe E."/>
            <person name="Uhlig S."/>
            <person name="Proctor R.H."/>
        </authorList>
    </citation>
    <scope>NUCLEOTIDE SEQUENCE</scope>
    <source>
        <strain evidence="2">NRRL 22465</strain>
    </source>
</reference>
<organism evidence="2 3">
    <name type="scientific">Fusarium zealandicum</name>
    <dbReference type="NCBI Taxonomy" id="1053134"/>
    <lineage>
        <taxon>Eukaryota</taxon>
        <taxon>Fungi</taxon>
        <taxon>Dikarya</taxon>
        <taxon>Ascomycota</taxon>
        <taxon>Pezizomycotina</taxon>
        <taxon>Sordariomycetes</taxon>
        <taxon>Hypocreomycetidae</taxon>
        <taxon>Hypocreales</taxon>
        <taxon>Nectriaceae</taxon>
        <taxon>Fusarium</taxon>
        <taxon>Fusarium staphyleae species complex</taxon>
    </lineage>
</organism>
<accession>A0A8H4XKQ8</accession>
<dbReference type="AlphaFoldDB" id="A0A8H4XKQ8"/>
<sequence length="321" mass="35428">MKFTLAAVAILASSVLATPVAEPAPWCTRPGQSCWKAKRDAAPVPAPTAEPEPWCMRPGQSCWKAKRDASPEAAPEAEAQGKWRDSRWCMRPGQSCWKVKRAAEAFTDAIHSSGGLAARSPEADLSHLSGGAAYKAKRDVNELANLLAIASSNGDELEYYKNLGLDKEFEADSDPKQKRDALPAPWCMRPGQSCWKAKRDANPEADAQAKWRDSRWCMRPGQSCWKAKRAAEAVLEAVEGDDEDAETKPFDPAYFSKRDAQPWCMRPGQSCWKAKRDASPEAAPEAEAEPWCMRPGQSCWKAKRDILAMKTVARGIVESFE</sequence>
<comment type="caution">
    <text evidence="2">The sequence shown here is derived from an EMBL/GenBank/DDBJ whole genome shotgun (WGS) entry which is preliminary data.</text>
</comment>
<keyword evidence="3" id="KW-1185">Reference proteome</keyword>
<proteinExistence type="predicted"/>
<evidence type="ECO:0000313" key="2">
    <source>
        <dbReference type="EMBL" id="KAF4977996.1"/>
    </source>
</evidence>
<keyword evidence="1" id="KW-0732">Signal</keyword>
<evidence type="ECO:0008006" key="4">
    <source>
        <dbReference type="Google" id="ProtNLM"/>
    </source>
</evidence>
<evidence type="ECO:0000313" key="3">
    <source>
        <dbReference type="Proteomes" id="UP000635477"/>
    </source>
</evidence>
<dbReference type="Proteomes" id="UP000635477">
    <property type="component" value="Unassembled WGS sequence"/>
</dbReference>
<gene>
    <name evidence="2" type="ORF">FZEAL_5561</name>
</gene>